<protein>
    <submittedName>
        <fullName evidence="1">Uncharacterized protein</fullName>
    </submittedName>
</protein>
<dbReference type="EMBL" id="LN649231">
    <property type="protein sequence ID" value="CEI68949.1"/>
    <property type="molecule type" value="Genomic_DNA"/>
</dbReference>
<dbReference type="Proteomes" id="UP000245910">
    <property type="component" value="Chromosome III"/>
</dbReference>
<evidence type="ECO:0000313" key="1">
    <source>
        <dbReference type="EMBL" id="CEI68949.1"/>
    </source>
</evidence>
<keyword evidence="2" id="KW-1185">Reference proteome</keyword>
<accession>A0A2L2TG51</accession>
<proteinExistence type="predicted"/>
<evidence type="ECO:0000313" key="2">
    <source>
        <dbReference type="Proteomes" id="UP000245910"/>
    </source>
</evidence>
<organism evidence="1 2">
    <name type="scientific">Fusarium venenatum</name>
    <dbReference type="NCBI Taxonomy" id="56646"/>
    <lineage>
        <taxon>Eukaryota</taxon>
        <taxon>Fungi</taxon>
        <taxon>Dikarya</taxon>
        <taxon>Ascomycota</taxon>
        <taxon>Pezizomycotina</taxon>
        <taxon>Sordariomycetes</taxon>
        <taxon>Hypocreomycetidae</taxon>
        <taxon>Hypocreales</taxon>
        <taxon>Nectriaceae</taxon>
        <taxon>Fusarium</taxon>
    </lineage>
</organism>
<sequence>MTSLQLGENYIVSAVLRSTGDFTGRYGVVRALASAPLSCRSPVFAPYASDLPPGLDRACHATNSGSDASGKMERIKLVFVSVAGRRNSAKGFEMWTNSQKQVPEDLFKDMFASVAPSRVAAPRTHKGRRTVPLLHAIPDVT</sequence>
<name>A0A2L2TG51_9HYPO</name>
<reference evidence="2" key="1">
    <citation type="submission" date="2014-10" db="EMBL/GenBank/DDBJ databases">
        <authorList>
            <person name="King R."/>
        </authorList>
    </citation>
    <scope>NUCLEOTIDE SEQUENCE [LARGE SCALE GENOMIC DNA]</scope>
    <source>
        <strain evidence="2">A3/5</strain>
    </source>
</reference>
<dbReference type="AlphaFoldDB" id="A0A2L2TG51"/>